<accession>A0ABP1E2L4</accession>
<keyword evidence="2" id="KW-1185">Reference proteome</keyword>
<evidence type="ECO:0000313" key="2">
    <source>
        <dbReference type="Proteomes" id="UP001497453"/>
    </source>
</evidence>
<dbReference type="Proteomes" id="UP001497453">
    <property type="component" value="Chromosome 7"/>
</dbReference>
<reference evidence="2" key="1">
    <citation type="submission" date="2024-04" db="EMBL/GenBank/DDBJ databases">
        <authorList>
            <person name="Shaw F."/>
            <person name="Minotto A."/>
        </authorList>
    </citation>
    <scope>NUCLEOTIDE SEQUENCE [LARGE SCALE GENOMIC DNA]</scope>
</reference>
<name>A0ABP1E2L4_9APHY</name>
<proteinExistence type="predicted"/>
<protein>
    <submittedName>
        <fullName evidence="1">Uncharacterized protein</fullName>
    </submittedName>
</protein>
<sequence>MDNPTVDPLLFLCFIPSEPWLLERAINKNLCEVCPGDFESEYMAKREAILDIIKEAQIRIAQLKIVKNNGELSMAIAVGTNNPRLVKVGPKGMDRLKNILGTKRAPRFYAPGSF</sequence>
<organism evidence="1 2">
    <name type="scientific">Somion occarium</name>
    <dbReference type="NCBI Taxonomy" id="3059160"/>
    <lineage>
        <taxon>Eukaryota</taxon>
        <taxon>Fungi</taxon>
        <taxon>Dikarya</taxon>
        <taxon>Basidiomycota</taxon>
        <taxon>Agaricomycotina</taxon>
        <taxon>Agaricomycetes</taxon>
        <taxon>Polyporales</taxon>
        <taxon>Cerrenaceae</taxon>
        <taxon>Somion</taxon>
    </lineage>
</organism>
<gene>
    <name evidence="1" type="ORF">GFSPODELE1_LOCUS9324</name>
</gene>
<evidence type="ECO:0000313" key="1">
    <source>
        <dbReference type="EMBL" id="CAL1713474.1"/>
    </source>
</evidence>
<dbReference type="EMBL" id="OZ037950">
    <property type="protein sequence ID" value="CAL1713474.1"/>
    <property type="molecule type" value="Genomic_DNA"/>
</dbReference>